<evidence type="ECO:0000256" key="1">
    <source>
        <dbReference type="SAM" id="MobiDB-lite"/>
    </source>
</evidence>
<feature type="compositionally biased region" description="Basic and acidic residues" evidence="1">
    <location>
        <begin position="470"/>
        <end position="480"/>
    </location>
</feature>
<feature type="compositionally biased region" description="Basic residues" evidence="1">
    <location>
        <begin position="618"/>
        <end position="629"/>
    </location>
</feature>
<proteinExistence type="predicted"/>
<dbReference type="PANTHER" id="PTHR31302">
    <property type="entry name" value="TRANSMEMBRANE PROTEIN WITH METALLOPHOSPHOESTERASE DOMAIN-RELATED"/>
    <property type="match status" value="1"/>
</dbReference>
<accession>A0A8S1H3R2</accession>
<dbReference type="GO" id="GO:0003676">
    <property type="term" value="F:nucleic acid binding"/>
    <property type="evidence" value="ECO:0007669"/>
    <property type="project" value="InterPro"/>
</dbReference>
<evidence type="ECO:0000256" key="2">
    <source>
        <dbReference type="SAM" id="Phobius"/>
    </source>
</evidence>
<dbReference type="SUPFAM" id="SSF56300">
    <property type="entry name" value="Metallo-dependent phosphatases"/>
    <property type="match status" value="1"/>
</dbReference>
<dbReference type="Proteomes" id="UP000835052">
    <property type="component" value="Unassembled WGS sequence"/>
</dbReference>
<keyword evidence="5" id="KW-1185">Reference proteome</keyword>
<sequence>MIAFVCGFYLVNLLAPIMMKYGPTRAFLEAVGHWKWLRGLIWNRKSQIRFTLWITIILSLAMYFTKDMVVIKEKTIYIPNFSAERGELRLAVVSDIHAGASVYRKQVEKVVDKVLDTKADAVLIVGDMVDGSVADLESRVDPFWILPHRYPTYFVTGNHEYYYGDASEWVKLYKKNGINVLENNSTMFKGVCLAGVNDISSGKMGIADHYMNVSTAIRGCPAKASRILMAHNPASVLDFPPEDLQTIDLILSGHTHAGQFYVVIPVVYWMLPYFYGLYNIAPHTQMMISAGSLYQGPPMKMLGMSECRSTKPWLEKNDDQKFSKKLMEKMGWNEGDGLGKNRQGNSNNIKLNPNVSGKGLGADKLASYDATWIACHDDFADLLNALNKNKEEDPQDETEQQKQAEKISIELKSKSLKRRIHYQKFARAKDTANHSENDKTAIFGLGKGRKAQEEELSPKKADSATSSDENEGKNDDEPKGEGNTTVSTMSVSQYFAAKMAAIKAKRVDVKVEDDGEVVVKVEETEEVVEEEDEEAVRKREKKERKRLRREQRQKEQEEEAEAVQVEVKEEVKEEEEEVVEDEEAERKRRKKEKKRARELEKVEQAEEGGEPEEEPPKKKSKKSKKNSDE</sequence>
<dbReference type="InterPro" id="IPR051158">
    <property type="entry name" value="Metallophosphoesterase_sf"/>
</dbReference>
<keyword evidence="2" id="KW-1133">Transmembrane helix</keyword>
<feature type="compositionally biased region" description="Acidic residues" evidence="1">
    <location>
        <begin position="523"/>
        <end position="534"/>
    </location>
</feature>
<protein>
    <recommendedName>
        <fullName evidence="3">G-patch domain-containing protein</fullName>
    </recommendedName>
</protein>
<keyword evidence="2" id="KW-0812">Transmembrane</keyword>
<feature type="compositionally biased region" description="Acidic residues" evidence="1">
    <location>
        <begin position="572"/>
        <end position="583"/>
    </location>
</feature>
<gene>
    <name evidence="4" type="ORF">CAUJ_LOCUS5762</name>
</gene>
<feature type="region of interest" description="Disordered" evidence="1">
    <location>
        <begin position="335"/>
        <end position="355"/>
    </location>
</feature>
<dbReference type="Gene3D" id="3.60.21.10">
    <property type="match status" value="1"/>
</dbReference>
<feature type="region of interest" description="Disordered" evidence="1">
    <location>
        <begin position="513"/>
        <end position="629"/>
    </location>
</feature>
<feature type="compositionally biased region" description="Basic and acidic residues" evidence="1">
    <location>
        <begin position="399"/>
        <end position="410"/>
    </location>
</feature>
<dbReference type="AlphaFoldDB" id="A0A8S1H3R2"/>
<feature type="compositionally biased region" description="Basic and acidic residues" evidence="1">
    <location>
        <begin position="595"/>
        <end position="604"/>
    </location>
</feature>
<dbReference type="InterPro" id="IPR000467">
    <property type="entry name" value="G_patch_dom"/>
</dbReference>
<reference evidence="4" key="1">
    <citation type="submission" date="2020-10" db="EMBL/GenBank/DDBJ databases">
        <authorList>
            <person name="Kikuchi T."/>
        </authorList>
    </citation>
    <scope>NUCLEOTIDE SEQUENCE</scope>
    <source>
        <strain evidence="4">NKZ352</strain>
    </source>
</reference>
<evidence type="ECO:0000259" key="3">
    <source>
        <dbReference type="PROSITE" id="PS50174"/>
    </source>
</evidence>
<dbReference type="InterPro" id="IPR029052">
    <property type="entry name" value="Metallo-depent_PP-like"/>
</dbReference>
<feature type="compositionally biased region" description="Polar residues" evidence="1">
    <location>
        <begin position="342"/>
        <end position="355"/>
    </location>
</feature>
<organism evidence="4 5">
    <name type="scientific">Caenorhabditis auriculariae</name>
    <dbReference type="NCBI Taxonomy" id="2777116"/>
    <lineage>
        <taxon>Eukaryota</taxon>
        <taxon>Metazoa</taxon>
        <taxon>Ecdysozoa</taxon>
        <taxon>Nematoda</taxon>
        <taxon>Chromadorea</taxon>
        <taxon>Rhabditida</taxon>
        <taxon>Rhabditina</taxon>
        <taxon>Rhabditomorpha</taxon>
        <taxon>Rhabditoidea</taxon>
        <taxon>Rhabditidae</taxon>
        <taxon>Peloderinae</taxon>
        <taxon>Caenorhabditis</taxon>
    </lineage>
</organism>
<dbReference type="PROSITE" id="PS50174">
    <property type="entry name" value="G_PATCH"/>
    <property type="match status" value="1"/>
</dbReference>
<dbReference type="Pfam" id="PF00149">
    <property type="entry name" value="Metallophos"/>
    <property type="match status" value="1"/>
</dbReference>
<feature type="region of interest" description="Disordered" evidence="1">
    <location>
        <begin position="390"/>
        <end position="410"/>
    </location>
</feature>
<dbReference type="CDD" id="cd07385">
    <property type="entry name" value="MPP_YkuE_C"/>
    <property type="match status" value="1"/>
</dbReference>
<feature type="compositionally biased region" description="Basic and acidic residues" evidence="1">
    <location>
        <begin position="427"/>
        <end position="439"/>
    </location>
</feature>
<dbReference type="GO" id="GO:0016787">
    <property type="term" value="F:hydrolase activity"/>
    <property type="evidence" value="ECO:0007669"/>
    <property type="project" value="InterPro"/>
</dbReference>
<dbReference type="SMART" id="SM00443">
    <property type="entry name" value="G_patch"/>
    <property type="match status" value="1"/>
</dbReference>
<feature type="transmembrane region" description="Helical" evidence="2">
    <location>
        <begin position="50"/>
        <end position="65"/>
    </location>
</feature>
<feature type="region of interest" description="Disordered" evidence="1">
    <location>
        <begin position="427"/>
        <end position="487"/>
    </location>
</feature>
<dbReference type="EMBL" id="CAJGYM010000012">
    <property type="protein sequence ID" value="CAD6189843.1"/>
    <property type="molecule type" value="Genomic_DNA"/>
</dbReference>
<evidence type="ECO:0000313" key="5">
    <source>
        <dbReference type="Proteomes" id="UP000835052"/>
    </source>
</evidence>
<feature type="compositionally biased region" description="Basic residues" evidence="1">
    <location>
        <begin position="538"/>
        <end position="549"/>
    </location>
</feature>
<dbReference type="Pfam" id="PF01585">
    <property type="entry name" value="G-patch"/>
    <property type="match status" value="1"/>
</dbReference>
<evidence type="ECO:0000313" key="4">
    <source>
        <dbReference type="EMBL" id="CAD6189843.1"/>
    </source>
</evidence>
<keyword evidence="2" id="KW-0472">Membrane</keyword>
<dbReference type="PANTHER" id="PTHR31302:SF30">
    <property type="entry name" value="CALCINEURIN-LIKE PHOSPHOESTERASE DOMAIN-CONTAINING PROTEIN"/>
    <property type="match status" value="1"/>
</dbReference>
<name>A0A8S1H3R2_9PELO</name>
<dbReference type="InterPro" id="IPR004843">
    <property type="entry name" value="Calcineurin-like_PHP"/>
</dbReference>
<comment type="caution">
    <text evidence="4">The sequence shown here is derived from an EMBL/GenBank/DDBJ whole genome shotgun (WGS) entry which is preliminary data.</text>
</comment>
<feature type="transmembrane region" description="Helical" evidence="2">
    <location>
        <begin position="260"/>
        <end position="278"/>
    </location>
</feature>
<feature type="compositionally biased region" description="Basic and acidic residues" evidence="1">
    <location>
        <begin position="513"/>
        <end position="522"/>
    </location>
</feature>
<dbReference type="OrthoDB" id="783096at2759"/>
<feature type="compositionally biased region" description="Basic and acidic residues" evidence="1">
    <location>
        <begin position="450"/>
        <end position="462"/>
    </location>
</feature>
<feature type="domain" description="G-patch" evidence="3">
    <location>
        <begin position="319"/>
        <end position="365"/>
    </location>
</feature>